<evidence type="ECO:0000256" key="4">
    <source>
        <dbReference type="ARBA" id="ARBA00022989"/>
    </source>
</evidence>
<evidence type="ECO:0000256" key="6">
    <source>
        <dbReference type="SAM" id="Phobius"/>
    </source>
</evidence>
<feature type="transmembrane region" description="Helical" evidence="6">
    <location>
        <begin position="12"/>
        <end position="29"/>
    </location>
</feature>
<dbReference type="CDD" id="cd16914">
    <property type="entry name" value="EcfT"/>
    <property type="match status" value="1"/>
</dbReference>
<gene>
    <name evidence="7" type="primary">cbiQ</name>
    <name evidence="7" type="ORF">FE251_07720</name>
</gene>
<proteinExistence type="predicted"/>
<evidence type="ECO:0000256" key="5">
    <source>
        <dbReference type="ARBA" id="ARBA00023136"/>
    </source>
</evidence>
<dbReference type="EMBL" id="CP040899">
    <property type="protein sequence ID" value="QDB79267.1"/>
    <property type="molecule type" value="Genomic_DNA"/>
</dbReference>
<evidence type="ECO:0000313" key="7">
    <source>
        <dbReference type="EMBL" id="QDB79267.1"/>
    </source>
</evidence>
<evidence type="ECO:0000256" key="3">
    <source>
        <dbReference type="ARBA" id="ARBA00022692"/>
    </source>
</evidence>
<keyword evidence="3 6" id="KW-0812">Transmembrane</keyword>
<evidence type="ECO:0000313" key="8">
    <source>
        <dbReference type="Proteomes" id="UP000313948"/>
    </source>
</evidence>
<protein>
    <submittedName>
        <fullName evidence="7">Cobalt ECF transporter T component CbiQ</fullName>
    </submittedName>
</protein>
<accession>A0ABX5VLB5</accession>
<evidence type="ECO:0000256" key="1">
    <source>
        <dbReference type="ARBA" id="ARBA00004651"/>
    </source>
</evidence>
<organism evidence="7 8">
    <name type="scientific">Georgenia wutianyii</name>
    <dbReference type="NCBI Taxonomy" id="2585135"/>
    <lineage>
        <taxon>Bacteria</taxon>
        <taxon>Bacillati</taxon>
        <taxon>Actinomycetota</taxon>
        <taxon>Actinomycetes</taxon>
        <taxon>Micrococcales</taxon>
        <taxon>Bogoriellaceae</taxon>
        <taxon>Georgenia</taxon>
    </lineage>
</organism>
<feature type="transmembrane region" description="Helical" evidence="6">
    <location>
        <begin position="64"/>
        <end position="81"/>
    </location>
</feature>
<dbReference type="Pfam" id="PF02361">
    <property type="entry name" value="CbiQ"/>
    <property type="match status" value="1"/>
</dbReference>
<dbReference type="NCBIfam" id="TIGR02454">
    <property type="entry name" value="ECF_T_CbiQ"/>
    <property type="match status" value="1"/>
</dbReference>
<dbReference type="PANTHER" id="PTHR34857">
    <property type="entry name" value="SLL0384 PROTEIN"/>
    <property type="match status" value="1"/>
</dbReference>
<dbReference type="Proteomes" id="UP000313948">
    <property type="component" value="Chromosome"/>
</dbReference>
<sequence length="213" mass="23180">MTPVRESLLSRVDARTKLLLLVAFAVLVVLTPREWVPVFGGYAVVVGVVLALGRVRPRTVAKGMLIELPFVVSALLMPFIATGPRVDVRGVALSVEGLWGAWGLLAKATLALLAAIAFASTTEPRRVVAALESLRLPRQLTEILAFMLRYLDVIAEEAARMRMARQARGFTARGPGAWRVLGMAVGALFVRAHARGERIHFAMLARGYRADAR</sequence>
<dbReference type="InterPro" id="IPR012809">
    <property type="entry name" value="ECF_CbiQ"/>
</dbReference>
<dbReference type="RefSeq" id="WP_139071901.1">
    <property type="nucleotide sequence ID" value="NZ_CP040899.1"/>
</dbReference>
<keyword evidence="8" id="KW-1185">Reference proteome</keyword>
<comment type="subcellular location">
    <subcellularLocation>
        <location evidence="1">Cell membrane</location>
        <topology evidence="1">Multi-pass membrane protein</topology>
    </subcellularLocation>
</comment>
<evidence type="ECO:0000256" key="2">
    <source>
        <dbReference type="ARBA" id="ARBA00022475"/>
    </source>
</evidence>
<reference evidence="7 8" key="1">
    <citation type="submission" date="2019-05" db="EMBL/GenBank/DDBJ databases">
        <title>Georgenia *** sp. nov., and Georgenia *** sp. nov., isolated from the intestinal contents of plateau pika (Ochotona curzoniae) in the Qinghai-Tibet plateau of China.</title>
        <authorList>
            <person name="Tian Z."/>
        </authorList>
    </citation>
    <scope>NUCLEOTIDE SEQUENCE [LARGE SCALE GENOMIC DNA]</scope>
    <source>
        <strain evidence="7 8">Z294</strain>
    </source>
</reference>
<dbReference type="InterPro" id="IPR051611">
    <property type="entry name" value="ECF_transporter_component"/>
</dbReference>
<dbReference type="InterPro" id="IPR003339">
    <property type="entry name" value="ABC/ECF_trnsptr_transmembrane"/>
</dbReference>
<keyword evidence="2" id="KW-1003">Cell membrane</keyword>
<feature type="transmembrane region" description="Helical" evidence="6">
    <location>
        <begin position="35"/>
        <end position="52"/>
    </location>
</feature>
<keyword evidence="4 6" id="KW-1133">Transmembrane helix</keyword>
<feature type="transmembrane region" description="Helical" evidence="6">
    <location>
        <begin position="101"/>
        <end position="119"/>
    </location>
</feature>
<keyword evidence="5 6" id="KW-0472">Membrane</keyword>
<name>A0ABX5VLB5_9MICO</name>
<dbReference type="PANTHER" id="PTHR34857:SF2">
    <property type="entry name" value="SLL0384 PROTEIN"/>
    <property type="match status" value="1"/>
</dbReference>